<dbReference type="Gene3D" id="1.10.4160.10">
    <property type="entry name" value="Hydantoin permease"/>
    <property type="match status" value="1"/>
</dbReference>
<feature type="transmembrane region" description="Helical" evidence="6">
    <location>
        <begin position="180"/>
        <end position="199"/>
    </location>
</feature>
<feature type="transmembrane region" description="Helical" evidence="6">
    <location>
        <begin position="31"/>
        <end position="54"/>
    </location>
</feature>
<feature type="transmembrane region" description="Helical" evidence="6">
    <location>
        <begin position="98"/>
        <end position="118"/>
    </location>
</feature>
<feature type="transmembrane region" description="Helical" evidence="6">
    <location>
        <begin position="371"/>
        <end position="389"/>
    </location>
</feature>
<evidence type="ECO:0000256" key="4">
    <source>
        <dbReference type="ARBA" id="ARBA00022989"/>
    </source>
</evidence>
<evidence type="ECO:0000256" key="3">
    <source>
        <dbReference type="ARBA" id="ARBA00022692"/>
    </source>
</evidence>
<keyword evidence="3 6" id="KW-0812">Transmembrane</keyword>
<dbReference type="GO" id="GO:0005886">
    <property type="term" value="C:plasma membrane"/>
    <property type="evidence" value="ECO:0007669"/>
    <property type="project" value="TreeGrafter"/>
</dbReference>
<reference evidence="7" key="1">
    <citation type="journal article" date="2020" name="mSystems">
        <title>Genome- and Community-Level Interaction Insights into Carbon Utilization and Element Cycling Functions of Hydrothermarchaeota in Hydrothermal Sediment.</title>
        <authorList>
            <person name="Zhou Z."/>
            <person name="Liu Y."/>
            <person name="Xu W."/>
            <person name="Pan J."/>
            <person name="Luo Z.H."/>
            <person name="Li M."/>
        </authorList>
    </citation>
    <scope>NUCLEOTIDE SEQUENCE [LARGE SCALE GENOMIC DNA]</scope>
    <source>
        <strain evidence="7">SpSt-885</strain>
    </source>
</reference>
<evidence type="ECO:0000256" key="5">
    <source>
        <dbReference type="ARBA" id="ARBA00023136"/>
    </source>
</evidence>
<dbReference type="EMBL" id="DTLS01000077">
    <property type="protein sequence ID" value="HGZ60115.1"/>
    <property type="molecule type" value="Genomic_DNA"/>
</dbReference>
<accession>A0A7J3SLI1</accession>
<gene>
    <name evidence="7" type="ORF">ENW83_02765</name>
</gene>
<evidence type="ECO:0000313" key="7">
    <source>
        <dbReference type="EMBL" id="HGZ60115.1"/>
    </source>
</evidence>
<dbReference type="InterPro" id="IPR045225">
    <property type="entry name" value="Uracil/uridine/allantoin_perm"/>
</dbReference>
<dbReference type="InterPro" id="IPR001248">
    <property type="entry name" value="Pur-cyt_permease"/>
</dbReference>
<feature type="transmembrane region" description="Helical" evidence="6">
    <location>
        <begin position="154"/>
        <end position="171"/>
    </location>
</feature>
<dbReference type="AlphaFoldDB" id="A0A7J3SLI1"/>
<feature type="transmembrane region" description="Helical" evidence="6">
    <location>
        <begin position="61"/>
        <end position="78"/>
    </location>
</feature>
<keyword evidence="4 6" id="KW-1133">Transmembrane helix</keyword>
<feature type="transmembrane region" description="Helical" evidence="6">
    <location>
        <begin position="332"/>
        <end position="351"/>
    </location>
</feature>
<dbReference type="PANTHER" id="PTHR30618:SF0">
    <property type="entry name" value="PURINE-URACIL PERMEASE NCS1"/>
    <property type="match status" value="1"/>
</dbReference>
<comment type="subcellular location">
    <subcellularLocation>
        <location evidence="1">Membrane</location>
        <topology evidence="1">Multi-pass membrane protein</topology>
    </subcellularLocation>
</comment>
<dbReference type="PANTHER" id="PTHR30618">
    <property type="entry name" value="NCS1 FAMILY PURINE/PYRIMIDINE TRANSPORTER"/>
    <property type="match status" value="1"/>
</dbReference>
<dbReference type="GO" id="GO:0015205">
    <property type="term" value="F:nucleobase transmembrane transporter activity"/>
    <property type="evidence" value="ECO:0007669"/>
    <property type="project" value="TreeGrafter"/>
</dbReference>
<evidence type="ECO:0000256" key="1">
    <source>
        <dbReference type="ARBA" id="ARBA00004141"/>
    </source>
</evidence>
<comment type="caution">
    <text evidence="7">The sequence shown here is derived from an EMBL/GenBank/DDBJ whole genome shotgun (WGS) entry which is preliminary data.</text>
</comment>
<dbReference type="Pfam" id="PF02133">
    <property type="entry name" value="Transp_cyt_pur"/>
    <property type="match status" value="1"/>
</dbReference>
<comment type="similarity">
    <text evidence="2">Belongs to the purine-cytosine permease (2.A.39) family.</text>
</comment>
<feature type="transmembrane region" description="Helical" evidence="6">
    <location>
        <begin position="250"/>
        <end position="276"/>
    </location>
</feature>
<keyword evidence="5 6" id="KW-0472">Membrane</keyword>
<feature type="transmembrane region" description="Helical" evidence="6">
    <location>
        <begin position="125"/>
        <end position="142"/>
    </location>
</feature>
<evidence type="ECO:0000256" key="2">
    <source>
        <dbReference type="ARBA" id="ARBA00008974"/>
    </source>
</evidence>
<feature type="transmembrane region" description="Helical" evidence="6">
    <location>
        <begin position="219"/>
        <end position="238"/>
    </location>
</feature>
<feature type="transmembrane region" description="Helical" evidence="6">
    <location>
        <begin position="450"/>
        <end position="470"/>
    </location>
</feature>
<sequence>MSGNVEPKGYKENPVLLPIPPEKRLYGVRSFSWMMFGLNVCIPMFFLGTIGLGLGLTPAQVAVGALIGNFAAVIVLWLNGIVGVKYGIPYPVQLRPSWGFNGSQIAVILRGIVGFGWYGIEAYNGSLAIIMILLYAIGYGGRNPDLVADGSFKWVGIIVLPYVALATYVMWKGLKAIARFVDIAGPLIVLYFLWLLYYLSGKTPVGQPAAGVPYYSMPFAIYLAVQTNWWATVALNISDLSRGLYADKRGVYGLIIGPILGIIVGQIVGSLLGYYLAVYTGRVTPQEIILYGAPGWVAMLLGEIFAFAAPFSTDITANIPAAINILTSTLKLPIKWAAIGSGIIGFFLAPWWAVSSGPGIVNYVTAFSSNYGIILGPIGGIMVADYYIIRKRNYDLQKLYTKGPDGYWFHGGYNLSAIVSYILTIAIVYGFSAAIHQISWTGPIPWPTNLSWYFGVVINFVLYLVFVKIFKEDKP</sequence>
<feature type="transmembrane region" description="Helical" evidence="6">
    <location>
        <begin position="418"/>
        <end position="438"/>
    </location>
</feature>
<proteinExistence type="inferred from homology"/>
<organism evidence="7">
    <name type="scientific">Fervidicoccus fontis</name>
    <dbReference type="NCBI Taxonomy" id="683846"/>
    <lineage>
        <taxon>Archaea</taxon>
        <taxon>Thermoproteota</taxon>
        <taxon>Thermoprotei</taxon>
        <taxon>Fervidicoccales</taxon>
        <taxon>Fervidicoccaceae</taxon>
        <taxon>Fervidicoccus</taxon>
    </lineage>
</organism>
<evidence type="ECO:0000256" key="6">
    <source>
        <dbReference type="SAM" id="Phobius"/>
    </source>
</evidence>
<protein>
    <recommendedName>
        <fullName evidence="8">NCS1 family nucleobase:cation symporter-1</fullName>
    </recommendedName>
</protein>
<name>A0A7J3SLI1_9CREN</name>
<feature type="transmembrane region" description="Helical" evidence="6">
    <location>
        <begin position="288"/>
        <end position="311"/>
    </location>
</feature>
<evidence type="ECO:0008006" key="8">
    <source>
        <dbReference type="Google" id="ProtNLM"/>
    </source>
</evidence>